<protein>
    <submittedName>
        <fullName evidence="2">cAMP-binding domain of CRP or a regulatory subunit of cAMP-dependent protein kinases</fullName>
    </submittedName>
</protein>
<dbReference type="RefSeq" id="WP_142454700.1">
    <property type="nucleotide sequence ID" value="NZ_FXTP01000009.1"/>
</dbReference>
<keyword evidence="3" id="KW-1185">Reference proteome</keyword>
<dbReference type="InterPro" id="IPR018490">
    <property type="entry name" value="cNMP-bd_dom_sf"/>
</dbReference>
<evidence type="ECO:0000313" key="2">
    <source>
        <dbReference type="EMBL" id="SMO74284.1"/>
    </source>
</evidence>
<evidence type="ECO:0000313" key="3">
    <source>
        <dbReference type="Proteomes" id="UP000317557"/>
    </source>
</evidence>
<evidence type="ECO:0000259" key="1">
    <source>
        <dbReference type="PROSITE" id="PS50042"/>
    </source>
</evidence>
<dbReference type="PROSITE" id="PS50042">
    <property type="entry name" value="CNMP_BINDING_3"/>
    <property type="match status" value="1"/>
</dbReference>
<dbReference type="AlphaFoldDB" id="A0A521DRE7"/>
<dbReference type="Gene3D" id="2.60.120.10">
    <property type="entry name" value="Jelly Rolls"/>
    <property type="match status" value="1"/>
</dbReference>
<organism evidence="2 3">
    <name type="scientific">Gracilimonas mengyeensis</name>
    <dbReference type="NCBI Taxonomy" id="1302730"/>
    <lineage>
        <taxon>Bacteria</taxon>
        <taxon>Pseudomonadati</taxon>
        <taxon>Balneolota</taxon>
        <taxon>Balneolia</taxon>
        <taxon>Balneolales</taxon>
        <taxon>Balneolaceae</taxon>
        <taxon>Gracilimonas</taxon>
    </lineage>
</organism>
<dbReference type="Pfam" id="PF00027">
    <property type="entry name" value="cNMP_binding"/>
    <property type="match status" value="1"/>
</dbReference>
<reference evidence="2 3" key="1">
    <citation type="submission" date="2017-05" db="EMBL/GenBank/DDBJ databases">
        <authorList>
            <person name="Varghese N."/>
            <person name="Submissions S."/>
        </authorList>
    </citation>
    <scope>NUCLEOTIDE SEQUENCE [LARGE SCALE GENOMIC DNA]</scope>
    <source>
        <strain evidence="2 3">DSM 21985</strain>
    </source>
</reference>
<sequence>MESLKNALTFGGILSEKEVEHVASSFEVEWLDSGDNFLKLGGYSNHIGFVDEGILRVFIVGGEAEETTKYFVRKGQFALDIESFYEDSPSRSAIQAVVKSKILSISRKKWNRLYEEIPKLYILTKSLTEAGLLNKIKDNEFLDFGSAKDKYLEFIKRYPDLAVKVPQKYIASYLQITPQSLSRIRKELL</sequence>
<dbReference type="EMBL" id="FXTP01000009">
    <property type="protein sequence ID" value="SMO74284.1"/>
    <property type="molecule type" value="Genomic_DNA"/>
</dbReference>
<dbReference type="OrthoDB" id="758145at2"/>
<name>A0A521DRE7_9BACT</name>
<feature type="domain" description="Cyclic nucleotide-binding" evidence="1">
    <location>
        <begin position="14"/>
        <end position="113"/>
    </location>
</feature>
<dbReference type="Proteomes" id="UP000317557">
    <property type="component" value="Unassembled WGS sequence"/>
</dbReference>
<dbReference type="InterPro" id="IPR014710">
    <property type="entry name" value="RmlC-like_jellyroll"/>
</dbReference>
<dbReference type="InterPro" id="IPR000595">
    <property type="entry name" value="cNMP-bd_dom"/>
</dbReference>
<accession>A0A521DRE7</accession>
<dbReference type="SUPFAM" id="SSF51206">
    <property type="entry name" value="cAMP-binding domain-like"/>
    <property type="match status" value="1"/>
</dbReference>
<gene>
    <name evidence="2" type="ORF">SAMN06265219_10953</name>
</gene>
<proteinExistence type="predicted"/>